<proteinExistence type="predicted"/>
<protein>
    <submittedName>
        <fullName evidence="2">Uncharacterized protein</fullName>
    </submittedName>
</protein>
<reference evidence="2" key="1">
    <citation type="submission" date="2020-05" db="EMBL/GenBank/DDBJ databases">
        <title>The draft genome sequence of Maribacter sp. ANRC-HE7.</title>
        <authorList>
            <person name="Mu L."/>
        </authorList>
    </citation>
    <scope>NUCLEOTIDE SEQUENCE</scope>
    <source>
        <strain evidence="2">ANRC-HE7</strain>
    </source>
</reference>
<name>A0ABR7V5K9_9FLAO</name>
<accession>A0ABR7V5K9</accession>
<gene>
    <name evidence="2" type="ORF">HPE56_19690</name>
</gene>
<evidence type="ECO:0000313" key="2">
    <source>
        <dbReference type="EMBL" id="MBD0780028.1"/>
    </source>
</evidence>
<feature type="region of interest" description="Disordered" evidence="1">
    <location>
        <begin position="1"/>
        <end position="21"/>
    </location>
</feature>
<evidence type="ECO:0000256" key="1">
    <source>
        <dbReference type="SAM" id="MobiDB-lite"/>
    </source>
</evidence>
<dbReference type="EMBL" id="JABTCF010000018">
    <property type="protein sequence ID" value="MBD0780028.1"/>
    <property type="molecule type" value="Genomic_DNA"/>
</dbReference>
<sequence>MEQVRNLELGKSQQKGYQDRDDAFKSHKTTGLSDFNLEFKITTDTMVAKVSFMANKSTKMIWVFWGDLESDKISVYPGLNLTHSPEYGLLDSVPNRTYELLHVYDDPKNPDEFKKSITVRIQEHSGRISQFSKTIAFIP</sequence>
<evidence type="ECO:0000313" key="3">
    <source>
        <dbReference type="Proteomes" id="UP001166021"/>
    </source>
</evidence>
<keyword evidence="3" id="KW-1185">Reference proteome</keyword>
<organism evidence="2 3">
    <name type="scientific">Maribacter aquimaris</name>
    <dbReference type="NCBI Taxonomy" id="2737171"/>
    <lineage>
        <taxon>Bacteria</taxon>
        <taxon>Pseudomonadati</taxon>
        <taxon>Bacteroidota</taxon>
        <taxon>Flavobacteriia</taxon>
        <taxon>Flavobacteriales</taxon>
        <taxon>Flavobacteriaceae</taxon>
        <taxon>Maribacter</taxon>
    </lineage>
</organism>
<dbReference type="RefSeq" id="WP_188245458.1">
    <property type="nucleotide sequence ID" value="NZ_JABTCF010000018.1"/>
</dbReference>
<comment type="caution">
    <text evidence="2">The sequence shown here is derived from an EMBL/GenBank/DDBJ whole genome shotgun (WGS) entry which is preliminary data.</text>
</comment>
<dbReference type="Proteomes" id="UP001166021">
    <property type="component" value="Unassembled WGS sequence"/>
</dbReference>